<evidence type="ECO:0000256" key="1">
    <source>
        <dbReference type="ARBA" id="ARBA00004903"/>
    </source>
</evidence>
<dbReference type="Gene3D" id="3.40.430.10">
    <property type="entry name" value="Dihydrofolate Reductase, subunit A"/>
    <property type="match status" value="1"/>
</dbReference>
<dbReference type="PRINTS" id="PR00070">
    <property type="entry name" value="DHFR"/>
</dbReference>
<proteinExistence type="inferred from homology"/>
<dbReference type="GO" id="GO:0046654">
    <property type="term" value="P:tetrahydrofolate biosynthetic process"/>
    <property type="evidence" value="ECO:0007669"/>
    <property type="project" value="InterPro"/>
</dbReference>
<dbReference type="PROSITE" id="PS51330">
    <property type="entry name" value="DHFR_2"/>
    <property type="match status" value="1"/>
</dbReference>
<dbReference type="PIRSF" id="PIRSF000194">
    <property type="entry name" value="DHFR"/>
    <property type="match status" value="1"/>
</dbReference>
<dbReference type="EC" id="1.5.1.3" evidence="3 8"/>
<comment type="caution">
    <text evidence="10">The sequence shown here is derived from an EMBL/GenBank/DDBJ whole genome shotgun (WGS) entry which is preliminary data.</text>
</comment>
<keyword evidence="6 8" id="KW-0560">Oxidoreductase</keyword>
<keyword evidence="11" id="KW-1185">Reference proteome</keyword>
<evidence type="ECO:0000259" key="9">
    <source>
        <dbReference type="PROSITE" id="PS51330"/>
    </source>
</evidence>
<dbReference type="InterPro" id="IPR012259">
    <property type="entry name" value="DHFR"/>
</dbReference>
<keyword evidence="5 8" id="KW-0521">NADP</keyword>
<dbReference type="FunFam" id="3.40.430.10:FF:000001">
    <property type="entry name" value="Dihydrofolate reductase"/>
    <property type="match status" value="1"/>
</dbReference>
<reference evidence="10 11" key="1">
    <citation type="submission" date="2022-08" db="EMBL/GenBank/DDBJ databases">
        <authorList>
            <person name="Zeman M."/>
            <person name="Kubasova T."/>
        </authorList>
    </citation>
    <scope>NUCLEOTIDE SEQUENCE [LARGE SCALE GENOMIC DNA]</scope>
    <source>
        <strain evidence="10 11">ET62</strain>
    </source>
</reference>
<accession>A0AAW5N8W7</accession>
<name>A0AAW5N8W7_9BACT</name>
<dbReference type="PANTHER" id="PTHR48069:SF3">
    <property type="entry name" value="DIHYDROFOLATE REDUCTASE"/>
    <property type="match status" value="1"/>
</dbReference>
<evidence type="ECO:0000256" key="2">
    <source>
        <dbReference type="ARBA" id="ARBA00009539"/>
    </source>
</evidence>
<dbReference type="GeneID" id="82443641"/>
<dbReference type="GO" id="GO:0004146">
    <property type="term" value="F:dihydrofolate reductase activity"/>
    <property type="evidence" value="ECO:0007669"/>
    <property type="project" value="UniProtKB-EC"/>
</dbReference>
<comment type="function">
    <text evidence="7 8">Key enzyme in folate metabolism. Catalyzes an essential reaction for de novo glycine and purine synthesis, and for DNA precursor synthesis.</text>
</comment>
<comment type="similarity">
    <text evidence="2 8">Belongs to the dihydrofolate reductase family.</text>
</comment>
<dbReference type="GO" id="GO:0046655">
    <property type="term" value="P:folic acid metabolic process"/>
    <property type="evidence" value="ECO:0007669"/>
    <property type="project" value="TreeGrafter"/>
</dbReference>
<dbReference type="GO" id="GO:0005829">
    <property type="term" value="C:cytosol"/>
    <property type="evidence" value="ECO:0007669"/>
    <property type="project" value="TreeGrafter"/>
</dbReference>
<evidence type="ECO:0000313" key="11">
    <source>
        <dbReference type="Proteomes" id="UP001204579"/>
    </source>
</evidence>
<evidence type="ECO:0000256" key="5">
    <source>
        <dbReference type="ARBA" id="ARBA00022857"/>
    </source>
</evidence>
<dbReference type="InterPro" id="IPR024072">
    <property type="entry name" value="DHFR-like_dom_sf"/>
</dbReference>
<evidence type="ECO:0000256" key="6">
    <source>
        <dbReference type="ARBA" id="ARBA00023002"/>
    </source>
</evidence>
<dbReference type="Pfam" id="PF00186">
    <property type="entry name" value="DHFR_1"/>
    <property type="match status" value="1"/>
</dbReference>
<dbReference type="InterPro" id="IPR001796">
    <property type="entry name" value="DHFR_dom"/>
</dbReference>
<dbReference type="GO" id="GO:0070401">
    <property type="term" value="F:NADP+ binding"/>
    <property type="evidence" value="ECO:0007669"/>
    <property type="project" value="UniProtKB-ARBA"/>
</dbReference>
<dbReference type="SUPFAM" id="SSF53597">
    <property type="entry name" value="Dihydrofolate reductase-like"/>
    <property type="match status" value="1"/>
</dbReference>
<dbReference type="AlphaFoldDB" id="A0AAW5N8W7"/>
<gene>
    <name evidence="10" type="ORF">NW209_09520</name>
</gene>
<organism evidence="10 11">
    <name type="scientific">Phocaeicola barnesiae</name>
    <dbReference type="NCBI Taxonomy" id="376804"/>
    <lineage>
        <taxon>Bacteria</taxon>
        <taxon>Pseudomonadati</taxon>
        <taxon>Bacteroidota</taxon>
        <taxon>Bacteroidia</taxon>
        <taxon>Bacteroidales</taxon>
        <taxon>Bacteroidaceae</taxon>
        <taxon>Phocaeicola</taxon>
    </lineage>
</organism>
<feature type="domain" description="DHFR" evidence="9">
    <location>
        <begin position="2"/>
        <end position="161"/>
    </location>
</feature>
<evidence type="ECO:0000256" key="8">
    <source>
        <dbReference type="PIRNR" id="PIRNR000194"/>
    </source>
</evidence>
<evidence type="ECO:0000313" key="10">
    <source>
        <dbReference type="EMBL" id="MCR8874249.1"/>
    </source>
</evidence>
<dbReference type="CDD" id="cd00209">
    <property type="entry name" value="DHFR"/>
    <property type="match status" value="1"/>
</dbReference>
<comment type="pathway">
    <text evidence="1 8">Cofactor biosynthesis; tetrahydrofolate biosynthesis; 5,6,7,8-tetrahydrofolate from 7,8-dihydrofolate: step 1/1.</text>
</comment>
<dbReference type="EMBL" id="JANRHJ010000010">
    <property type="protein sequence ID" value="MCR8874249.1"/>
    <property type="molecule type" value="Genomic_DNA"/>
</dbReference>
<comment type="catalytic activity">
    <reaction evidence="8">
        <text>(6S)-5,6,7,8-tetrahydrofolate + NADP(+) = 7,8-dihydrofolate + NADPH + H(+)</text>
        <dbReference type="Rhea" id="RHEA:15009"/>
        <dbReference type="ChEBI" id="CHEBI:15378"/>
        <dbReference type="ChEBI" id="CHEBI:57451"/>
        <dbReference type="ChEBI" id="CHEBI:57453"/>
        <dbReference type="ChEBI" id="CHEBI:57783"/>
        <dbReference type="ChEBI" id="CHEBI:58349"/>
        <dbReference type="EC" id="1.5.1.3"/>
    </reaction>
</comment>
<evidence type="ECO:0000256" key="4">
    <source>
        <dbReference type="ARBA" id="ARBA00022563"/>
    </source>
</evidence>
<protein>
    <recommendedName>
        <fullName evidence="3 8">Dihydrofolate reductase</fullName>
        <ecNumber evidence="3 8">1.5.1.3</ecNumber>
    </recommendedName>
</protein>
<evidence type="ECO:0000256" key="7">
    <source>
        <dbReference type="ARBA" id="ARBA00025067"/>
    </source>
</evidence>
<dbReference type="GO" id="GO:0006730">
    <property type="term" value="P:one-carbon metabolic process"/>
    <property type="evidence" value="ECO:0007669"/>
    <property type="project" value="UniProtKB-KW"/>
</dbReference>
<evidence type="ECO:0000256" key="3">
    <source>
        <dbReference type="ARBA" id="ARBA00012856"/>
    </source>
</evidence>
<dbReference type="RefSeq" id="WP_018711209.1">
    <property type="nucleotide sequence ID" value="NZ_CALULB010000027.1"/>
</dbReference>
<dbReference type="Proteomes" id="UP001204579">
    <property type="component" value="Unassembled WGS sequence"/>
</dbReference>
<dbReference type="GO" id="GO:0046452">
    <property type="term" value="P:dihydrofolate metabolic process"/>
    <property type="evidence" value="ECO:0007669"/>
    <property type="project" value="TreeGrafter"/>
</dbReference>
<sequence>MILSIIVAVNRKLAIGFENRLIYRVPNDLKRFKALTTGHTIIMGRKTFDSLPKGALPNRRNIVLSRQELNIPGAECFHSLEEALKTCRTEEEVFIIGGASLYREALPLADRLYLTEIEDADQPADTFFPAIDLNVWHEKNRECHPTDEKHLYPYCFIDYERIKEHVPASENQ</sequence>
<keyword evidence="4 8" id="KW-0554">One-carbon metabolism</keyword>
<dbReference type="PANTHER" id="PTHR48069">
    <property type="entry name" value="DIHYDROFOLATE REDUCTASE"/>
    <property type="match status" value="1"/>
</dbReference>